<accession>A0A6J1E6L7</accession>
<organism evidence="1 2">
    <name type="scientific">Cucurbita moschata</name>
    <name type="common">Winter crookneck squash</name>
    <name type="synonym">Cucurbita pepo var. moschata</name>
    <dbReference type="NCBI Taxonomy" id="3662"/>
    <lineage>
        <taxon>Eukaryota</taxon>
        <taxon>Viridiplantae</taxon>
        <taxon>Streptophyta</taxon>
        <taxon>Embryophyta</taxon>
        <taxon>Tracheophyta</taxon>
        <taxon>Spermatophyta</taxon>
        <taxon>Magnoliopsida</taxon>
        <taxon>eudicotyledons</taxon>
        <taxon>Gunneridae</taxon>
        <taxon>Pentapetalae</taxon>
        <taxon>rosids</taxon>
        <taxon>fabids</taxon>
        <taxon>Cucurbitales</taxon>
        <taxon>Cucurbitaceae</taxon>
        <taxon>Cucurbiteae</taxon>
        <taxon>Cucurbita</taxon>
    </lineage>
</organism>
<gene>
    <name evidence="2" type="primary">LOC111431264</name>
</gene>
<dbReference type="Proteomes" id="UP000504609">
    <property type="component" value="Unplaced"/>
</dbReference>
<dbReference type="RefSeq" id="XP_022923617.1">
    <property type="nucleotide sequence ID" value="XM_023067849.1"/>
</dbReference>
<evidence type="ECO:0000313" key="2">
    <source>
        <dbReference type="RefSeq" id="XP_022923617.1"/>
    </source>
</evidence>
<dbReference type="AlphaFoldDB" id="A0A6J1E6L7"/>
<keyword evidence="1" id="KW-1185">Reference proteome</keyword>
<sequence>MEGVEMELERRTKFLNGLILKKKAVELQEQPHPPLNVRVRASDMSFPLQNRAFTSARQLLDSMPAKLDTKRLALALKKDQAIVDGFSRIRFFLWSCLALHCGN</sequence>
<protein>
    <submittedName>
        <fullName evidence="2">Uncharacterized protein LOC111431264 isoform X2</fullName>
    </submittedName>
</protein>
<evidence type="ECO:0000313" key="1">
    <source>
        <dbReference type="Proteomes" id="UP000504609"/>
    </source>
</evidence>
<reference evidence="2" key="1">
    <citation type="submission" date="2025-08" db="UniProtKB">
        <authorList>
            <consortium name="RefSeq"/>
        </authorList>
    </citation>
    <scope>IDENTIFICATION</scope>
    <source>
        <tissue evidence="2">Young leaves</tissue>
    </source>
</reference>
<proteinExistence type="predicted"/>
<dbReference type="GeneID" id="111431264"/>
<name>A0A6J1E6L7_CUCMO</name>